<dbReference type="CDD" id="cd04301">
    <property type="entry name" value="NAT_SF"/>
    <property type="match status" value="1"/>
</dbReference>
<accession>A0ABQ3PN48</accession>
<evidence type="ECO:0000259" key="3">
    <source>
        <dbReference type="PROSITE" id="PS51186"/>
    </source>
</evidence>
<dbReference type="EMBL" id="BNDW01000102">
    <property type="protein sequence ID" value="GHI26459.1"/>
    <property type="molecule type" value="Genomic_DNA"/>
</dbReference>
<evidence type="ECO:0000256" key="2">
    <source>
        <dbReference type="ARBA" id="ARBA00023315"/>
    </source>
</evidence>
<dbReference type="PROSITE" id="PS51186">
    <property type="entry name" value="GNAT"/>
    <property type="match status" value="1"/>
</dbReference>
<feature type="domain" description="N-acetyltransferase" evidence="3">
    <location>
        <begin position="1"/>
        <end position="119"/>
    </location>
</feature>
<evidence type="ECO:0000313" key="4">
    <source>
        <dbReference type="EMBL" id="GHI26459.1"/>
    </source>
</evidence>
<dbReference type="SUPFAM" id="SSF55729">
    <property type="entry name" value="Acyl-CoA N-acyltransferases (Nat)"/>
    <property type="match status" value="1"/>
</dbReference>
<protein>
    <recommendedName>
        <fullName evidence="3">N-acetyltransferase domain-containing protein</fullName>
    </recommendedName>
</protein>
<proteinExistence type="predicted"/>
<evidence type="ECO:0000256" key="1">
    <source>
        <dbReference type="ARBA" id="ARBA00022679"/>
    </source>
</evidence>
<name>A0ABQ3PN48_9ACTN</name>
<sequence>MERWRAAFFAERPALHGWVALDDGRPCGFMTVTTDFATWSARRFAYMDCLYLQEPYRGLGLGRVFLERLREFAAAEGCGWAEWQTPPDNESGIGFYRRMGAATKDKVRFSYDVGAGGLS</sequence>
<organism evidence="4 5">
    <name type="scientific">Streptomyces hydrogenans</name>
    <dbReference type="NCBI Taxonomy" id="1873719"/>
    <lineage>
        <taxon>Bacteria</taxon>
        <taxon>Bacillati</taxon>
        <taxon>Actinomycetota</taxon>
        <taxon>Actinomycetes</taxon>
        <taxon>Kitasatosporales</taxon>
        <taxon>Streptomycetaceae</taxon>
        <taxon>Streptomyces</taxon>
    </lineage>
</organism>
<dbReference type="Proteomes" id="UP001052739">
    <property type="component" value="Unassembled WGS sequence"/>
</dbReference>
<evidence type="ECO:0000313" key="5">
    <source>
        <dbReference type="Proteomes" id="UP001052739"/>
    </source>
</evidence>
<dbReference type="PANTHER" id="PTHR10545">
    <property type="entry name" value="DIAMINE N-ACETYLTRANSFERASE"/>
    <property type="match status" value="1"/>
</dbReference>
<dbReference type="InterPro" id="IPR000182">
    <property type="entry name" value="GNAT_dom"/>
</dbReference>
<dbReference type="InterPro" id="IPR016181">
    <property type="entry name" value="Acyl_CoA_acyltransferase"/>
</dbReference>
<dbReference type="Pfam" id="PF00583">
    <property type="entry name" value="Acetyltransf_1"/>
    <property type="match status" value="1"/>
</dbReference>
<dbReference type="Gene3D" id="3.40.630.30">
    <property type="match status" value="1"/>
</dbReference>
<keyword evidence="5" id="KW-1185">Reference proteome</keyword>
<reference evidence="4" key="1">
    <citation type="submission" date="2024-05" db="EMBL/GenBank/DDBJ databases">
        <title>Whole genome shotgun sequence of Streptomyces hydrogenans NBRC 13475.</title>
        <authorList>
            <person name="Komaki H."/>
            <person name="Tamura T."/>
        </authorList>
    </citation>
    <scope>NUCLEOTIDE SEQUENCE</scope>
    <source>
        <strain evidence="4">NBRC 13475</strain>
    </source>
</reference>
<dbReference type="InterPro" id="IPR051016">
    <property type="entry name" value="Diverse_Substrate_AcTransf"/>
</dbReference>
<keyword evidence="1" id="KW-0808">Transferase</keyword>
<dbReference type="PANTHER" id="PTHR10545:SF29">
    <property type="entry name" value="GH14572P-RELATED"/>
    <property type="match status" value="1"/>
</dbReference>
<comment type="caution">
    <text evidence="4">The sequence shown here is derived from an EMBL/GenBank/DDBJ whole genome shotgun (WGS) entry which is preliminary data.</text>
</comment>
<keyword evidence="2" id="KW-0012">Acyltransferase</keyword>
<gene>
    <name evidence="4" type="ORF">Shyd_78300</name>
</gene>